<evidence type="ECO:0000256" key="6">
    <source>
        <dbReference type="ARBA" id="ARBA00022723"/>
    </source>
</evidence>
<dbReference type="InterPro" id="IPR006390">
    <property type="entry name" value="DHP_synth_dom"/>
</dbReference>
<dbReference type="Proteomes" id="UP000016630">
    <property type="component" value="Unassembled WGS sequence"/>
</dbReference>
<dbReference type="Pfam" id="PF00809">
    <property type="entry name" value="Pterin_bind"/>
    <property type="match status" value="1"/>
</dbReference>
<dbReference type="InterPro" id="IPR045031">
    <property type="entry name" value="DHP_synth-like"/>
</dbReference>
<dbReference type="HOGENOM" id="CLU_008023_0_2_10"/>
<gene>
    <name evidence="10" type="ORF">HMPREF1555_01071</name>
</gene>
<dbReference type="GO" id="GO:0005829">
    <property type="term" value="C:cytosol"/>
    <property type="evidence" value="ECO:0007669"/>
    <property type="project" value="TreeGrafter"/>
</dbReference>
<keyword evidence="5" id="KW-0808">Transferase</keyword>
<dbReference type="GO" id="GO:0004156">
    <property type="term" value="F:dihydropteroate synthase activity"/>
    <property type="evidence" value="ECO:0007669"/>
    <property type="project" value="UniProtKB-EC"/>
</dbReference>
<reference evidence="10 11" key="1">
    <citation type="submission" date="2013-06" db="EMBL/GenBank/DDBJ databases">
        <authorList>
            <person name="Weinstock G."/>
            <person name="Sodergren E."/>
            <person name="Lobos E.A."/>
            <person name="Fulton L."/>
            <person name="Fulton R."/>
            <person name="Courtney L."/>
            <person name="Fronick C."/>
            <person name="O'Laughlin M."/>
            <person name="Godfrey J."/>
            <person name="Wilson R.M."/>
            <person name="Miner T."/>
            <person name="Farmer C."/>
            <person name="Delehaunty K."/>
            <person name="Cordes M."/>
            <person name="Minx P."/>
            <person name="Tomlinson C."/>
            <person name="Chen J."/>
            <person name="Wollam A."/>
            <person name="Pepin K.H."/>
            <person name="Bhonagiri V."/>
            <person name="Zhang X."/>
            <person name="Warren W."/>
            <person name="Mitreva M."/>
            <person name="Mardis E.R."/>
            <person name="Wilson R.K."/>
        </authorList>
    </citation>
    <scope>NUCLEOTIDE SEQUENCE [LARGE SCALE GENOMIC DNA]</scope>
    <source>
        <strain evidence="10 11">F0570</strain>
    </source>
</reference>
<dbReference type="PANTHER" id="PTHR20941">
    <property type="entry name" value="FOLATE SYNTHESIS PROTEINS"/>
    <property type="match status" value="1"/>
</dbReference>
<dbReference type="PANTHER" id="PTHR20941:SF1">
    <property type="entry name" value="FOLIC ACID SYNTHESIS PROTEIN FOL1"/>
    <property type="match status" value="1"/>
</dbReference>
<organism evidence="10 11">
    <name type="scientific">Porphyromonas gingivalis F0570</name>
    <dbReference type="NCBI Taxonomy" id="1227271"/>
    <lineage>
        <taxon>Bacteria</taxon>
        <taxon>Pseudomonadati</taxon>
        <taxon>Bacteroidota</taxon>
        <taxon>Bacteroidia</taxon>
        <taxon>Bacteroidales</taxon>
        <taxon>Porphyromonadaceae</taxon>
        <taxon>Porphyromonas</taxon>
    </lineage>
</organism>
<comment type="cofactor">
    <cofactor evidence="2">
        <name>Mg(2+)</name>
        <dbReference type="ChEBI" id="CHEBI:18420"/>
    </cofactor>
</comment>
<evidence type="ECO:0000313" key="11">
    <source>
        <dbReference type="Proteomes" id="UP000016630"/>
    </source>
</evidence>
<evidence type="ECO:0000256" key="1">
    <source>
        <dbReference type="ARBA" id="ARBA00000012"/>
    </source>
</evidence>
<evidence type="ECO:0000256" key="3">
    <source>
        <dbReference type="ARBA" id="ARBA00004763"/>
    </source>
</evidence>
<evidence type="ECO:0000259" key="9">
    <source>
        <dbReference type="PROSITE" id="PS50972"/>
    </source>
</evidence>
<dbReference type="PROSITE" id="PS50972">
    <property type="entry name" value="PTERIN_BINDING"/>
    <property type="match status" value="1"/>
</dbReference>
<dbReference type="EMBL" id="AWUW01000075">
    <property type="protein sequence ID" value="ERJ66557.1"/>
    <property type="molecule type" value="Genomic_DNA"/>
</dbReference>
<dbReference type="PATRIC" id="fig|1227271.3.peg.930"/>
<dbReference type="SUPFAM" id="SSF51717">
    <property type="entry name" value="Dihydropteroate synthetase-like"/>
    <property type="match status" value="1"/>
</dbReference>
<dbReference type="CDD" id="cd00739">
    <property type="entry name" value="DHPS"/>
    <property type="match status" value="1"/>
</dbReference>
<evidence type="ECO:0000256" key="5">
    <source>
        <dbReference type="ARBA" id="ARBA00022679"/>
    </source>
</evidence>
<evidence type="ECO:0000256" key="4">
    <source>
        <dbReference type="ARBA" id="ARBA00012458"/>
    </source>
</evidence>
<dbReference type="Gene3D" id="3.20.20.20">
    <property type="entry name" value="Dihydropteroate synthase-like"/>
    <property type="match status" value="1"/>
</dbReference>
<evidence type="ECO:0000256" key="8">
    <source>
        <dbReference type="ARBA" id="ARBA00022909"/>
    </source>
</evidence>
<dbReference type="NCBIfam" id="TIGR01496">
    <property type="entry name" value="DHPS"/>
    <property type="match status" value="1"/>
</dbReference>
<keyword evidence="6" id="KW-0479">Metal-binding</keyword>
<comment type="pathway">
    <text evidence="3">Cofactor biosynthesis; tetrahydrofolate biosynthesis; 7,8-dihydrofolate from 2-amino-4-hydroxy-6-hydroxymethyl-7,8-dihydropteridine diphosphate and 4-aminobenzoate: step 1/2.</text>
</comment>
<evidence type="ECO:0000256" key="2">
    <source>
        <dbReference type="ARBA" id="ARBA00001946"/>
    </source>
</evidence>
<evidence type="ECO:0000313" key="10">
    <source>
        <dbReference type="EMBL" id="ERJ66557.1"/>
    </source>
</evidence>
<proteinExistence type="predicted"/>
<sequence length="289" mass="32180">MSKESIKQMKRKTLNLGGRLFSLEKPVVMGIMNITPDSFYSSSRLSSVDSVRSRAREIVEEGGALIDVGAYSSRPNADHISAQEEMERLRPALKVLRDEFSDMPVSVDTFRADVAKMCVEEYGVAIVNDISGGQLDGDMFRTVAALQVPYILMHMRGTPATMQSLTDYEDIAVDILDYFVERVGELRGLGLHDIILDPGYGFSKTLEQNYELLSRQEETFGELELPILVGISRKSMIYKLFGTTPEEALNGTTALNMYSVMHGADILRVHDVREAVEVCRIADKLGVVK</sequence>
<accession>A0A0E2LRD3</accession>
<protein>
    <recommendedName>
        <fullName evidence="4">dihydropteroate synthase</fullName>
        <ecNumber evidence="4">2.5.1.15</ecNumber>
    </recommendedName>
</protein>
<keyword evidence="8" id="KW-0289">Folate biosynthesis</keyword>
<dbReference type="GO" id="GO:0046656">
    <property type="term" value="P:folic acid biosynthetic process"/>
    <property type="evidence" value="ECO:0007669"/>
    <property type="project" value="UniProtKB-KW"/>
</dbReference>
<dbReference type="GO" id="GO:0046654">
    <property type="term" value="P:tetrahydrofolate biosynthetic process"/>
    <property type="evidence" value="ECO:0007669"/>
    <property type="project" value="TreeGrafter"/>
</dbReference>
<name>A0A0E2LRD3_PORGN</name>
<comment type="catalytic activity">
    <reaction evidence="1">
        <text>(7,8-dihydropterin-6-yl)methyl diphosphate + 4-aminobenzoate = 7,8-dihydropteroate + diphosphate</text>
        <dbReference type="Rhea" id="RHEA:19949"/>
        <dbReference type="ChEBI" id="CHEBI:17836"/>
        <dbReference type="ChEBI" id="CHEBI:17839"/>
        <dbReference type="ChEBI" id="CHEBI:33019"/>
        <dbReference type="ChEBI" id="CHEBI:72950"/>
        <dbReference type="EC" id="2.5.1.15"/>
    </reaction>
</comment>
<evidence type="ECO:0000256" key="7">
    <source>
        <dbReference type="ARBA" id="ARBA00022842"/>
    </source>
</evidence>
<dbReference type="EC" id="2.5.1.15" evidence="4"/>
<dbReference type="GO" id="GO:0046872">
    <property type="term" value="F:metal ion binding"/>
    <property type="evidence" value="ECO:0007669"/>
    <property type="project" value="UniProtKB-KW"/>
</dbReference>
<comment type="caution">
    <text evidence="10">The sequence shown here is derived from an EMBL/GenBank/DDBJ whole genome shotgun (WGS) entry which is preliminary data.</text>
</comment>
<dbReference type="AlphaFoldDB" id="A0A0E2LRD3"/>
<feature type="domain" description="Pterin-binding" evidence="9">
    <location>
        <begin position="26"/>
        <end position="280"/>
    </location>
</feature>
<keyword evidence="7" id="KW-0460">Magnesium</keyword>
<dbReference type="InterPro" id="IPR000489">
    <property type="entry name" value="Pterin-binding_dom"/>
</dbReference>
<dbReference type="InterPro" id="IPR011005">
    <property type="entry name" value="Dihydropteroate_synth-like_sf"/>
</dbReference>